<name>A0A9W9U4G2_9EURO</name>
<dbReference type="AlphaFoldDB" id="A0A9W9U4G2"/>
<dbReference type="EMBL" id="JAPZBO010000005">
    <property type="protein sequence ID" value="KAJ5315543.1"/>
    <property type="molecule type" value="Genomic_DNA"/>
</dbReference>
<evidence type="ECO:0000313" key="2">
    <source>
        <dbReference type="Proteomes" id="UP001147746"/>
    </source>
</evidence>
<comment type="caution">
    <text evidence="1">The sequence shown here is derived from an EMBL/GenBank/DDBJ whole genome shotgun (WGS) entry which is preliminary data.</text>
</comment>
<protein>
    <submittedName>
        <fullName evidence="1">Uncharacterized protein</fullName>
    </submittedName>
</protein>
<organism evidence="1 2">
    <name type="scientific">Penicillium atrosanguineum</name>
    <dbReference type="NCBI Taxonomy" id="1132637"/>
    <lineage>
        <taxon>Eukaryota</taxon>
        <taxon>Fungi</taxon>
        <taxon>Dikarya</taxon>
        <taxon>Ascomycota</taxon>
        <taxon>Pezizomycotina</taxon>
        <taxon>Eurotiomycetes</taxon>
        <taxon>Eurotiomycetidae</taxon>
        <taxon>Eurotiales</taxon>
        <taxon>Aspergillaceae</taxon>
        <taxon>Penicillium</taxon>
    </lineage>
</organism>
<gene>
    <name evidence="1" type="ORF">N7476_005850</name>
</gene>
<reference evidence="1" key="2">
    <citation type="journal article" date="2023" name="IMA Fungus">
        <title>Comparative genomic study of the Penicillium genus elucidates a diverse pangenome and 15 lateral gene transfer events.</title>
        <authorList>
            <person name="Petersen C."/>
            <person name="Sorensen T."/>
            <person name="Nielsen M.R."/>
            <person name="Sondergaard T.E."/>
            <person name="Sorensen J.L."/>
            <person name="Fitzpatrick D.A."/>
            <person name="Frisvad J.C."/>
            <person name="Nielsen K.L."/>
        </authorList>
    </citation>
    <scope>NUCLEOTIDE SEQUENCE</scope>
    <source>
        <strain evidence="1">IBT 21472</strain>
    </source>
</reference>
<keyword evidence="2" id="KW-1185">Reference proteome</keyword>
<accession>A0A9W9U4G2</accession>
<sequence length="215" mass="23197">MPTQFHVSEESLGHHYSVVTADDQGGKHQFYVENAPGASKKPDLTFYDGADNTGSLIGLSKFPRITNNCEVRLVDEQSNEDWVPVTKRGFMSMKYTFEIPAGCKQGALTWKKTRSMGSGSSPYGNMKLVDEKSHNVLAVFSSDSFSLVTGRLDMCQDQGGSFDRWALITGMAVREKQRRHTIGTVRSKENVYTMGAAGGGMGMGAMGGMGGGGGC</sequence>
<evidence type="ECO:0000313" key="1">
    <source>
        <dbReference type="EMBL" id="KAJ5315543.1"/>
    </source>
</evidence>
<proteinExistence type="predicted"/>
<reference evidence="1" key="1">
    <citation type="submission" date="2022-12" db="EMBL/GenBank/DDBJ databases">
        <authorList>
            <person name="Petersen C."/>
        </authorList>
    </citation>
    <scope>NUCLEOTIDE SEQUENCE</scope>
    <source>
        <strain evidence="1">IBT 21472</strain>
    </source>
</reference>
<dbReference type="Proteomes" id="UP001147746">
    <property type="component" value="Unassembled WGS sequence"/>
</dbReference>